<dbReference type="EMBL" id="LAZR01026453">
    <property type="protein sequence ID" value="KKL68694.1"/>
    <property type="molecule type" value="Genomic_DNA"/>
</dbReference>
<dbReference type="EMBL" id="LAZR01049450">
    <property type="protein sequence ID" value="KKK89616.1"/>
    <property type="molecule type" value="Genomic_DNA"/>
</dbReference>
<organism evidence="3">
    <name type="scientific">marine sediment metagenome</name>
    <dbReference type="NCBI Taxonomy" id="412755"/>
    <lineage>
        <taxon>unclassified sequences</taxon>
        <taxon>metagenomes</taxon>
        <taxon>ecological metagenomes</taxon>
    </lineage>
</organism>
<proteinExistence type="predicted"/>
<evidence type="ECO:0000313" key="3">
    <source>
        <dbReference type="EMBL" id="KKL68694.1"/>
    </source>
</evidence>
<dbReference type="AlphaFoldDB" id="A0A0F9E3W6"/>
<evidence type="ECO:0000313" key="2">
    <source>
        <dbReference type="EMBL" id="KKL60510.1"/>
    </source>
</evidence>
<sequence>MSDRIIKKSFRCNELYQIIMDAGKKVYAYKTDTDVILYGLRLVRNKIKSSLKLPEDEEESTDDPLKIRKEGGSINVDKGTAGYDFLQEWKRKNLKERDL</sequence>
<comment type="caution">
    <text evidence="3">The sequence shown here is derived from an EMBL/GenBank/DDBJ whole genome shotgun (WGS) entry which is preliminary data.</text>
</comment>
<name>A0A0F9E3W6_9ZZZZ</name>
<evidence type="ECO:0000313" key="1">
    <source>
        <dbReference type="EMBL" id="KKK89616.1"/>
    </source>
</evidence>
<dbReference type="EMBL" id="LAZR01029126">
    <property type="protein sequence ID" value="KKL60510.1"/>
    <property type="molecule type" value="Genomic_DNA"/>
</dbReference>
<reference evidence="3" key="1">
    <citation type="journal article" date="2015" name="Nature">
        <title>Complex archaea that bridge the gap between prokaryotes and eukaryotes.</title>
        <authorList>
            <person name="Spang A."/>
            <person name="Saw J.H."/>
            <person name="Jorgensen S.L."/>
            <person name="Zaremba-Niedzwiedzka K."/>
            <person name="Martijn J."/>
            <person name="Lind A.E."/>
            <person name="van Eijk R."/>
            <person name="Schleper C."/>
            <person name="Guy L."/>
            <person name="Ettema T.J."/>
        </authorList>
    </citation>
    <scope>NUCLEOTIDE SEQUENCE</scope>
</reference>
<gene>
    <name evidence="3" type="ORF">LCGC14_2122400</name>
    <name evidence="2" type="ORF">LCGC14_2204620</name>
    <name evidence="1" type="ORF">LCGC14_2731340</name>
</gene>
<protein>
    <submittedName>
        <fullName evidence="3">Uncharacterized protein</fullName>
    </submittedName>
</protein>
<accession>A0A0F9E3W6</accession>